<evidence type="ECO:0000259" key="2">
    <source>
        <dbReference type="Pfam" id="PF07589"/>
    </source>
</evidence>
<dbReference type="EMBL" id="AP017928">
    <property type="protein sequence ID" value="BBA32763.1"/>
    <property type="molecule type" value="Genomic_DNA"/>
</dbReference>
<dbReference type="Proteomes" id="UP000266313">
    <property type="component" value="Chromosome"/>
</dbReference>
<dbReference type="NCBIfam" id="TIGR02595">
    <property type="entry name" value="PEP_CTERM"/>
    <property type="match status" value="1"/>
</dbReference>
<proteinExistence type="predicted"/>
<gene>
    <name evidence="3" type="ORF">sS8_0798</name>
</gene>
<dbReference type="AlphaFoldDB" id="A0A250KM58"/>
<name>A0A250KM58_9GAMM</name>
<feature type="signal peptide" evidence="1">
    <location>
        <begin position="1"/>
        <end position="28"/>
    </location>
</feature>
<dbReference type="KEGG" id="mmai:sS8_0798"/>
<keyword evidence="1" id="KW-0732">Signal</keyword>
<feature type="domain" description="Ice-binding protein C-terminal" evidence="2">
    <location>
        <begin position="189"/>
        <end position="211"/>
    </location>
</feature>
<evidence type="ECO:0000256" key="1">
    <source>
        <dbReference type="SAM" id="SignalP"/>
    </source>
</evidence>
<evidence type="ECO:0000313" key="4">
    <source>
        <dbReference type="Proteomes" id="UP000266313"/>
    </source>
</evidence>
<accession>A0A250KM58</accession>
<organism evidence="3 4">
    <name type="scientific">Methylocaldum marinum</name>
    <dbReference type="NCBI Taxonomy" id="1432792"/>
    <lineage>
        <taxon>Bacteria</taxon>
        <taxon>Pseudomonadati</taxon>
        <taxon>Pseudomonadota</taxon>
        <taxon>Gammaproteobacteria</taxon>
        <taxon>Methylococcales</taxon>
        <taxon>Methylococcaceae</taxon>
        <taxon>Methylocaldum</taxon>
    </lineage>
</organism>
<dbReference type="Pfam" id="PF07589">
    <property type="entry name" value="PEP-CTERM"/>
    <property type="match status" value="1"/>
</dbReference>
<dbReference type="InterPro" id="IPR013424">
    <property type="entry name" value="Ice-binding_C"/>
</dbReference>
<sequence length="214" mass="22399">MKTLSLKRIFVGLIAAAILGLAPLSASALDIRGFADDAGDVTCALDPACALLRGGVSGGMLVFNNNVLAYAALAFGSEEAENIYYLPQDFAIDPSADTLTYLTEADGTFSDLFGVIDFGTGPVLGFISSPNATFDGQIIPGGIQKTIGPSLGLFMAPGSVPTILYDATQYLHPDFRDLGITAAFFSNNTVPEPGVLALLGIGFACMHRRLRQRG</sequence>
<evidence type="ECO:0000313" key="3">
    <source>
        <dbReference type="EMBL" id="BBA32763.1"/>
    </source>
</evidence>
<feature type="chain" id="PRO_5012829234" description="Ice-binding protein C-terminal domain-containing protein" evidence="1">
    <location>
        <begin position="29"/>
        <end position="214"/>
    </location>
</feature>
<keyword evidence="4" id="KW-1185">Reference proteome</keyword>
<dbReference type="OrthoDB" id="10010758at2"/>
<reference evidence="3 4" key="1">
    <citation type="submission" date="2016-12" db="EMBL/GenBank/DDBJ databases">
        <title>Genome sequencing of Methylocaldum marinum.</title>
        <authorList>
            <person name="Takeuchi M."/>
            <person name="Kamagata Y."/>
            <person name="Hiraoka S."/>
            <person name="Oshima K."/>
            <person name="Hattori M."/>
            <person name="Iwasaki W."/>
        </authorList>
    </citation>
    <scope>NUCLEOTIDE SEQUENCE [LARGE SCALE GENOMIC DNA]</scope>
    <source>
        <strain evidence="3 4">S8</strain>
    </source>
</reference>
<protein>
    <recommendedName>
        <fullName evidence="2">Ice-binding protein C-terminal domain-containing protein</fullName>
    </recommendedName>
</protein>
<dbReference type="RefSeq" id="WP_119628499.1">
    <property type="nucleotide sequence ID" value="NZ_AP017928.1"/>
</dbReference>